<sequence>MTAATTTAALLAAGLGVPAQATPESQEEREAWTLQERTAHGEQLAQSDSHERNADELFPAIDVEPTALGGIAGPGTTADAAADPAAPVEGHALEESTATLELGQTPDDGFPVAVSAPDVRGRGASANALSRVSAQVHSLADAAAHGLDVAMVSLAVQTDPDGVVADPRDVRAPVGGGTASPLAKSKSLGATDETSTGSQVQLSIDVSDAVAGQSQDYLSRLRLVTLPACAATTPDDPECLVATPASDQSVTDGVFTGTVTLAAAQVGGVEPAALIAGVSAGVGGAAGNWGATPLSSAASWGVSEQTGSFSWSYPLRVPSTPGGLEPEVALTYDSGSLDGRTTGTNNQSSAVGDGWDLSTGGYIERKYIPCNDDKSGGNNASLTVGDLCWDSDGATLVLGGRATELVKTGPDSFVAANDDNTRVTRLRLPSGWGNGDTDGEYWQVTTPDGAVYTFGRSKRVADDAEQYSAWTVRVYGNQPGEPCYQADFASSGCNQGWRWNLDYVQDTLGNSMSLFYSREWNRYGYNNGQGVTSYVAGGNLARLEYGTRAGTEKGQVAPARVSFSLAERCLGASADCEPADLTDATKASWPDVPFDLICADGATSCPGQTAPSFFTRKMITKATTQVVTDPAAGTFRTVDTWTLGHEFPDPGTGDLSDRVLWLSSITHQGNGASPAVTLPATTFVGSQMPNRVDALSDGRSPMTRFRLTSIVSESGAETSVVYTPEDCVNDGSSVSLPSSPESNDRRCLPVWWTPAGSSGPVMEYFHKYAVAQVTEQPRDGRSDATRTDYEYAGPAWAYTSDDLTPAKHRTWSDWRGFKTVTVRQGEPALGAARGKTVSTFFQGMDGDRSSSTDAQAKRTIAIDGITDLKQFAGQPRSTTVYSDGGSTVVSTTTSTPWRSAATATAVSDASKQAFHVGVSRTDVATPITGGTRTTSTVVTYDSYGMPATVDDQGDTATTADDRCTRTTYARNTDANILSTVSRVETVGVACAATPARPAQVISDTRTAYDGGAVGAAPTKGLITTVQSVKAYSGTTASYVTTATTTYDAVGRPLTVTDALGRKTATTYTDANGLTTSTATTTPDPDGTGTATALTTTTVLDPAWGAPTKTTDANGNVTTGTYDALGRLTSVWEPGRVQGTDTATTTYAYTVAASGINAVVTKTLNTAGTGYIASSTIYDGLLRPRQTQTTSLDAANPGRVITDTIYDSRGLVKETDTGWLTTGTPAATLLGSPGAGALPSVTETTYDGAGRATAAIFKVQGTEKWRTTTTYGGDRVTVDPPTGATPTTTVSDARGNTTQLIEYLGASPSGSSQTTTYTYDVAGRLAGMKDAAGNTWTNTYDLLGRPTTASDPDKGTTTTTYDDAGQVITTTDARGKALAYTYDALGRRTTMRDTSTTGTVRASWAYDTAAKGKGLLASSSRIVGSSTYTTAVSGYDHHGRQLGTSVTLPTSAGALAGTYTSTVTYNVDGTIATQTVPKAGALTAETVYTNYDAAGMPRDMTGSAPNGVYALSSTWTAFGEPVYQDLGSNYSVQPNWSYELGTRRLASTWVLRDGQTGYDQSVTFTYDQAGNPTSVFDVPTNTSAPKDRQCFTYDGLRRLVNAWTPTSVACSTAPTVAALGGAAKYWNTYAYNTVGGRTTVTSHNTTDTITTSTYPTAGASGRPHAVTKTTAVTGTTTKTNTYAYDAAGNLTGRTLSGAKLQTLTWDPEGELASVAQDGNGDGDTADAAETDSYVYDADGNRLLRVQDGKTTAYLPGGTEATLSGTTVTAQRYYTFADKPVALRTGVGAAGTTTLISDGHQTAVLQVNQNGNVLTRNYTDPFGGRRNATTLAGDHGFLDKPVDTTGLTQVGARYYDPTLGVFVSVDPIMDLANPQQWNPYTYANNNPLAFWDPAGTRPLGPTDNPNDASGWKKTSSGWNWTQPKAKPPVAAQVPVRHAPSHSSGVNWRHVLGIAGGIAAGIGIGIGVAACIAATAGICAGVAAGVGTAVAGGAAAGGVGAAVTYGVTGDNGRYSWSGFGRTVGTGALAGGIFGGAGYGVTAGLTRVTALNGTRTLAANTAEDGVSLSLRYKDGWTAAQRAAADGKVAALNNAAQAGQLRVTAAQRSGTSASSRYRSAGNTVPRGADVDHTIDLQLGGLDDISNMSPLDLSVNRSLGSQIGHQLRGVAPGTCVVAVGIC</sequence>
<proteinExistence type="predicted"/>
<keyword evidence="4" id="KW-1185">Reference proteome</keyword>
<protein>
    <submittedName>
        <fullName evidence="3">Uncharacterized protein</fullName>
    </submittedName>
</protein>
<feature type="chain" id="PRO_5020644271" evidence="2">
    <location>
        <begin position="22"/>
        <end position="2176"/>
    </location>
</feature>
<dbReference type="Proteomes" id="UP000292118">
    <property type="component" value="Chromosome"/>
</dbReference>
<dbReference type="InterPro" id="IPR006530">
    <property type="entry name" value="YD"/>
</dbReference>
<dbReference type="Pfam" id="PF05593">
    <property type="entry name" value="RHS_repeat"/>
    <property type="match status" value="3"/>
</dbReference>
<evidence type="ECO:0000313" key="4">
    <source>
        <dbReference type="Proteomes" id="UP000292118"/>
    </source>
</evidence>
<dbReference type="EMBL" id="CP035493">
    <property type="protein sequence ID" value="QAY68790.1"/>
    <property type="molecule type" value="Genomic_DNA"/>
</dbReference>
<evidence type="ECO:0000256" key="1">
    <source>
        <dbReference type="SAM" id="MobiDB-lite"/>
    </source>
</evidence>
<keyword evidence="2" id="KW-0732">Signal</keyword>
<feature type="region of interest" description="Disordered" evidence="1">
    <location>
        <begin position="1"/>
        <end position="51"/>
    </location>
</feature>
<feature type="region of interest" description="Disordered" evidence="1">
    <location>
        <begin position="164"/>
        <end position="197"/>
    </location>
</feature>
<feature type="compositionally biased region" description="Low complexity" evidence="1">
    <location>
        <begin position="1"/>
        <end position="16"/>
    </location>
</feature>
<evidence type="ECO:0000256" key="2">
    <source>
        <dbReference type="SAM" id="SignalP"/>
    </source>
</evidence>
<gene>
    <name evidence="3" type="ORF">ET471_00950</name>
</gene>
<dbReference type="NCBIfam" id="TIGR03696">
    <property type="entry name" value="Rhs_assc_core"/>
    <property type="match status" value="1"/>
</dbReference>
<dbReference type="PANTHER" id="PTHR32305:SF17">
    <property type="entry name" value="TRNA NUCLEASE WAPA"/>
    <property type="match status" value="1"/>
</dbReference>
<name>A0A4P6EZB1_9MICO</name>
<feature type="region of interest" description="Disordered" evidence="1">
    <location>
        <begin position="1269"/>
        <end position="1291"/>
    </location>
</feature>
<dbReference type="InterPro" id="IPR022385">
    <property type="entry name" value="Rhs_assc_core"/>
</dbReference>
<feature type="region of interest" description="Disordered" evidence="1">
    <location>
        <begin position="66"/>
        <end position="85"/>
    </location>
</feature>
<dbReference type="OrthoDB" id="5150353at2"/>
<dbReference type="PANTHER" id="PTHR32305">
    <property type="match status" value="1"/>
</dbReference>
<organism evidence="3 4">
    <name type="scientific">Xylanimonas protaetiae</name>
    <dbReference type="NCBI Taxonomy" id="2509457"/>
    <lineage>
        <taxon>Bacteria</taxon>
        <taxon>Bacillati</taxon>
        <taxon>Actinomycetota</taxon>
        <taxon>Actinomycetes</taxon>
        <taxon>Micrococcales</taxon>
        <taxon>Promicromonosporaceae</taxon>
        <taxon>Xylanimonas</taxon>
    </lineage>
</organism>
<dbReference type="RefSeq" id="WP_129186192.1">
    <property type="nucleotide sequence ID" value="NZ_CP035493.1"/>
</dbReference>
<dbReference type="Gene3D" id="2.180.10.10">
    <property type="entry name" value="RHS repeat-associated core"/>
    <property type="match status" value="2"/>
</dbReference>
<dbReference type="InterPro" id="IPR050708">
    <property type="entry name" value="T6SS_VgrG/RHS"/>
</dbReference>
<dbReference type="InterPro" id="IPR031325">
    <property type="entry name" value="RHS_repeat"/>
</dbReference>
<evidence type="ECO:0000313" key="3">
    <source>
        <dbReference type="EMBL" id="QAY68790.1"/>
    </source>
</evidence>
<feature type="compositionally biased region" description="Low complexity" evidence="1">
    <location>
        <begin position="74"/>
        <end position="85"/>
    </location>
</feature>
<feature type="signal peptide" evidence="2">
    <location>
        <begin position="1"/>
        <end position="21"/>
    </location>
</feature>
<accession>A0A4P6EZB1</accession>
<dbReference type="NCBIfam" id="TIGR01643">
    <property type="entry name" value="YD_repeat_2x"/>
    <property type="match status" value="5"/>
</dbReference>
<reference evidence="3 4" key="1">
    <citation type="submission" date="2019-01" db="EMBL/GenBank/DDBJ databases">
        <title>Genome sequencing of strain FW10M-9.</title>
        <authorList>
            <person name="Heo J."/>
            <person name="Kim S.-J."/>
            <person name="Kim J.-S."/>
            <person name="Hong S.-B."/>
            <person name="Kwon S.-W."/>
        </authorList>
    </citation>
    <scope>NUCLEOTIDE SEQUENCE [LARGE SCALE GENOMIC DNA]</scope>
    <source>
        <strain evidence="3 4">FW10M-9</strain>
    </source>
</reference>
<dbReference type="KEGG" id="xya:ET471_00950"/>